<evidence type="ECO:0008006" key="4">
    <source>
        <dbReference type="Google" id="ProtNLM"/>
    </source>
</evidence>
<sequence>MSSFCESCDVMSLVMVTPAPDESNSGRQRLVPRQDSLPPPLLPSLSISESDNDNELFFLEMGRQQSMDSTILFPPTYKNALQFGRMHSEPERPLPLVEFQHLEQQTADDGTELKNATGSPQVNYRSCPEIRPEIQVQPATLRKDILYERAEPERRLLLRQPPVGVGRRSHLWPGLSSRLEHSFLTRAVSRESVANSLRQLPGNEFAEIAADSMRVNGAIRQFKQLRKPPSIDMPLMKGPQQPQNSTESSSETAAIQLVSVDVPSDAGRRPAFGHKPSVGYRLGRRKALFEKRKRISDYALVMAMFGISMMVVENELSAALVYDKNSILSVFSIISRNSFWHCCAQQPCRVRGIRQYSTRFK</sequence>
<dbReference type="Pfam" id="PF03530">
    <property type="entry name" value="SK_channel"/>
    <property type="match status" value="1"/>
</dbReference>
<reference evidence="2 3" key="1">
    <citation type="journal article" date="2022" name="Nat. Ecol. Evol.">
        <title>A masculinizing supergene underlies an exaggerated male reproductive morph in a spider.</title>
        <authorList>
            <person name="Hendrickx F."/>
            <person name="De Corte Z."/>
            <person name="Sonet G."/>
            <person name="Van Belleghem S.M."/>
            <person name="Kostlbacher S."/>
            <person name="Vangestel C."/>
        </authorList>
    </citation>
    <scope>NUCLEOTIDE SEQUENCE [LARGE SCALE GENOMIC DNA]</scope>
    <source>
        <strain evidence="2">W744_W776</strain>
    </source>
</reference>
<comment type="caution">
    <text evidence="2">The sequence shown here is derived from an EMBL/GenBank/DDBJ whole genome shotgun (WGS) entry which is preliminary data.</text>
</comment>
<dbReference type="GO" id="GO:0016286">
    <property type="term" value="F:small conductance calcium-activated potassium channel activity"/>
    <property type="evidence" value="ECO:0007669"/>
    <property type="project" value="InterPro"/>
</dbReference>
<evidence type="ECO:0000313" key="2">
    <source>
        <dbReference type="EMBL" id="KAG8184348.1"/>
    </source>
</evidence>
<dbReference type="Proteomes" id="UP000827092">
    <property type="component" value="Unassembled WGS sequence"/>
</dbReference>
<proteinExistence type="predicted"/>
<keyword evidence="3" id="KW-1185">Reference proteome</keyword>
<protein>
    <recommendedName>
        <fullName evidence="4">Small conductance calcium-activated potassium channel protein</fullName>
    </recommendedName>
</protein>
<dbReference type="GO" id="GO:0016020">
    <property type="term" value="C:membrane"/>
    <property type="evidence" value="ECO:0007669"/>
    <property type="project" value="InterPro"/>
</dbReference>
<evidence type="ECO:0000313" key="3">
    <source>
        <dbReference type="Proteomes" id="UP000827092"/>
    </source>
</evidence>
<organism evidence="2 3">
    <name type="scientific">Oedothorax gibbosus</name>
    <dbReference type="NCBI Taxonomy" id="931172"/>
    <lineage>
        <taxon>Eukaryota</taxon>
        <taxon>Metazoa</taxon>
        <taxon>Ecdysozoa</taxon>
        <taxon>Arthropoda</taxon>
        <taxon>Chelicerata</taxon>
        <taxon>Arachnida</taxon>
        <taxon>Araneae</taxon>
        <taxon>Araneomorphae</taxon>
        <taxon>Entelegynae</taxon>
        <taxon>Araneoidea</taxon>
        <taxon>Linyphiidae</taxon>
        <taxon>Erigoninae</taxon>
        <taxon>Oedothorax</taxon>
    </lineage>
</organism>
<name>A0AAV6UKY4_9ARAC</name>
<dbReference type="EMBL" id="JAFNEN010000375">
    <property type="protein sequence ID" value="KAG8184348.1"/>
    <property type="molecule type" value="Genomic_DNA"/>
</dbReference>
<dbReference type="PANTHER" id="PTHR10153">
    <property type="entry name" value="SMALL CONDUCTANCE CALCIUM-ACTIVATED POTASSIUM CHANNEL"/>
    <property type="match status" value="1"/>
</dbReference>
<feature type="region of interest" description="Disordered" evidence="1">
    <location>
        <begin position="229"/>
        <end position="250"/>
    </location>
</feature>
<feature type="region of interest" description="Disordered" evidence="1">
    <location>
        <begin position="19"/>
        <end position="48"/>
    </location>
</feature>
<feature type="compositionally biased region" description="Polar residues" evidence="1">
    <location>
        <begin position="240"/>
        <end position="250"/>
    </location>
</feature>
<gene>
    <name evidence="2" type="ORF">JTE90_006751</name>
</gene>
<dbReference type="InterPro" id="IPR015449">
    <property type="entry name" value="K_chnl_Ca-activ_SK"/>
</dbReference>
<evidence type="ECO:0000256" key="1">
    <source>
        <dbReference type="SAM" id="MobiDB-lite"/>
    </source>
</evidence>
<dbReference type="AlphaFoldDB" id="A0AAV6UKY4"/>
<accession>A0AAV6UKY4</accession>